<dbReference type="SMART" id="SM00849">
    <property type="entry name" value="Lactamase_B"/>
    <property type="match status" value="1"/>
</dbReference>
<dbReference type="InterPro" id="IPR011084">
    <property type="entry name" value="DRMBL"/>
</dbReference>
<evidence type="ECO:0000256" key="6">
    <source>
        <dbReference type="SAM" id="MobiDB-lite"/>
    </source>
</evidence>
<keyword evidence="3" id="KW-0227">DNA damage</keyword>
<dbReference type="Proteomes" id="UP000694397">
    <property type="component" value="Chromosome 3"/>
</dbReference>
<gene>
    <name evidence="8" type="primary">DCLRE1A</name>
    <name evidence="8" type="synonym">dclre1a</name>
</gene>
<dbReference type="GeneTree" id="ENSGT00940000158766"/>
<name>A0A8C9STS9_SCLFO</name>
<proteinExistence type="inferred from homology"/>
<evidence type="ECO:0000313" key="8">
    <source>
        <dbReference type="Ensembl" id="ENSSFOP00015038867.1"/>
    </source>
</evidence>
<reference evidence="8" key="2">
    <citation type="submission" date="2025-08" db="UniProtKB">
        <authorList>
            <consortium name="Ensembl"/>
        </authorList>
    </citation>
    <scope>IDENTIFICATION</scope>
</reference>
<reference evidence="8" key="3">
    <citation type="submission" date="2025-09" db="UniProtKB">
        <authorList>
            <consortium name="Ensembl"/>
        </authorList>
    </citation>
    <scope>IDENTIFICATION</scope>
</reference>
<evidence type="ECO:0000313" key="9">
    <source>
        <dbReference type="Proteomes" id="UP000694397"/>
    </source>
</evidence>
<keyword evidence="4" id="KW-0234">DNA repair</keyword>
<sequence length="1085" mass="118843">MSQSDSESNIWDYKPLRKTRKQEAGTSQTPQKKHSAHYCRDKAKKSARRAKSGSHNGRSPCAERAKSGSHDGRSPCAERLKSGSRDGRSPCAERAKSGSHDGRSPCAERLKSGSRDGRSPCAERLKSGSRDGRSPCAERLKSGSHDGRSPCAERLKSGSRDGRSPCAERLKSGSRDGRSPCAERAKSGSHDGRSPCAERLKSGSRDGRSPCAERAKSGSRDGRSPCTGRAKSGSHDGRSPCAERAKSGSHDGRSPCAERLKSGSRDGRSLCVKRSQAHKEAEQKNVSRDATQFQCSAPQHVAVSEHGGPPVSRSDADEQHQVLSDGFCPSCQMPFSILLGQSRCGHVTECLEDSAEKDECPDGLMCSSAISSHYKKYSHFLLAHTRATSSGGMVSPGPLFKGVASTSSSSPSPGQQCKSGPSPASTRSNAFHLLRSPTSEDIRKRKGWSPAFGGSKTVRKKSRAPSTPLCASSASEAVQSTPTSTNSASVLHSSSEQISYSPLSAFPEEVELFQSERPSFRKTLFTDKNNSIKSARVDSSFTPSLDFSEDELLAELLSQSEAEDDTKRLSVTSLALGNRLPNGSATRDQSPIKLRGPVQKLKQEKTKSEDYDLSSVAIEHECCSPQKLVLEHLRERLQIRAKESGLDAVVKQEPPVDSTQQRQLVVDMAPRKNQVKPAPSGLRQTDIGVFFGLKPLKKEEPATEAMVVKEDILQAPAAVQRVRKAAGSCQRKRKATSSLGDDNTEMVGGVAGNDNDPEALKIDTTTQKPWRRRWTRQRTGESQQQVKRCPFYKRIPGTSFVVDAFQYGTIEGVTCYFLTHFHADHYGGLRKTSTLPIFCNRITGNLVKRKLHIDEQYIHILPMNTACLVEGVTVILLDANHCPGASMLLFILPDGQTVLHTGDFRADPSMERYPELLCHRVQTLYLDTTYCSPGYTFPSQQQVITFAANVAFEHVTLYPSTLVVCGAYSVGKEKIFLALADVLGCKAGLSRDKFGTMSCLESERILKLTTILLPLTGVEDIRPEIQDNIIIYGIPYSEHSSYLEMKRFVQWLKPTKIVPTVNVGSWASRKAMEHIFRDWKEECKD</sequence>
<evidence type="ECO:0000256" key="4">
    <source>
        <dbReference type="ARBA" id="ARBA00023204"/>
    </source>
</evidence>
<evidence type="ECO:0000256" key="5">
    <source>
        <dbReference type="ARBA" id="ARBA00023242"/>
    </source>
</evidence>
<dbReference type="PANTHER" id="PTHR23240">
    <property type="entry name" value="DNA CROSS-LINK REPAIR PROTEIN PSO2/SNM1-RELATED"/>
    <property type="match status" value="1"/>
</dbReference>
<protein>
    <submittedName>
        <fullName evidence="8">DNA cross-link repair 1A (PSO2 homolog, S. cerevisiae)</fullName>
    </submittedName>
</protein>
<dbReference type="GO" id="GO:0036297">
    <property type="term" value="P:interstrand cross-link repair"/>
    <property type="evidence" value="ECO:0007669"/>
    <property type="project" value="TreeGrafter"/>
</dbReference>
<dbReference type="PANTHER" id="PTHR23240:SF6">
    <property type="entry name" value="DNA CROSS-LINK REPAIR 1A PROTEIN"/>
    <property type="match status" value="1"/>
</dbReference>
<comment type="subcellular location">
    <subcellularLocation>
        <location evidence="1">Nucleus</location>
    </subcellularLocation>
</comment>
<reference evidence="8 9" key="1">
    <citation type="submission" date="2019-04" db="EMBL/GenBank/DDBJ databases">
        <authorList>
            <consortium name="Wellcome Sanger Institute Data Sharing"/>
        </authorList>
    </citation>
    <scope>NUCLEOTIDE SEQUENCE [LARGE SCALE GENOMIC DNA]</scope>
</reference>
<feature type="compositionally biased region" description="Basic and acidic residues" evidence="6">
    <location>
        <begin position="233"/>
        <end position="268"/>
    </location>
</feature>
<dbReference type="GO" id="GO:0005634">
    <property type="term" value="C:nucleus"/>
    <property type="evidence" value="ECO:0007669"/>
    <property type="project" value="UniProtKB-SubCell"/>
</dbReference>
<comment type="similarity">
    <text evidence="2">Belongs to the DNA repair metallo-beta-lactamase (DRMBL) family.</text>
</comment>
<feature type="compositionally biased region" description="Basic residues" evidence="6">
    <location>
        <begin position="31"/>
        <end position="52"/>
    </location>
</feature>
<feature type="compositionally biased region" description="Basic and acidic residues" evidence="6">
    <location>
        <begin position="61"/>
        <end position="223"/>
    </location>
</feature>
<dbReference type="GO" id="GO:0006303">
    <property type="term" value="P:double-strand break repair via nonhomologous end joining"/>
    <property type="evidence" value="ECO:0007669"/>
    <property type="project" value="TreeGrafter"/>
</dbReference>
<dbReference type="OrthoDB" id="262529at2759"/>
<dbReference type="GO" id="GO:0003684">
    <property type="term" value="F:damaged DNA binding"/>
    <property type="evidence" value="ECO:0007669"/>
    <property type="project" value="TreeGrafter"/>
</dbReference>
<dbReference type="AlphaFoldDB" id="A0A8C9STS9"/>
<organism evidence="8 9">
    <name type="scientific">Scleropages formosus</name>
    <name type="common">Asian bonytongue</name>
    <name type="synonym">Osteoglossum formosum</name>
    <dbReference type="NCBI Taxonomy" id="113540"/>
    <lineage>
        <taxon>Eukaryota</taxon>
        <taxon>Metazoa</taxon>
        <taxon>Chordata</taxon>
        <taxon>Craniata</taxon>
        <taxon>Vertebrata</taxon>
        <taxon>Euteleostomi</taxon>
        <taxon>Actinopterygii</taxon>
        <taxon>Neopterygii</taxon>
        <taxon>Teleostei</taxon>
        <taxon>Osteoglossocephala</taxon>
        <taxon>Osteoglossomorpha</taxon>
        <taxon>Osteoglossiformes</taxon>
        <taxon>Osteoglossidae</taxon>
        <taxon>Scleropages</taxon>
    </lineage>
</organism>
<feature type="region of interest" description="Disordered" evidence="6">
    <location>
        <begin position="402"/>
        <end position="490"/>
    </location>
</feature>
<dbReference type="FunFam" id="3.60.15.10:FF:000010">
    <property type="entry name" value="DNA cross-link repair 1A"/>
    <property type="match status" value="1"/>
</dbReference>
<feature type="domain" description="Metallo-beta-lactamase" evidence="7">
    <location>
        <begin position="786"/>
        <end position="935"/>
    </location>
</feature>
<evidence type="ECO:0000259" key="7">
    <source>
        <dbReference type="SMART" id="SM00849"/>
    </source>
</evidence>
<dbReference type="GO" id="GO:0035312">
    <property type="term" value="F:5'-3' DNA exonuclease activity"/>
    <property type="evidence" value="ECO:0007669"/>
    <property type="project" value="TreeGrafter"/>
</dbReference>
<feature type="region of interest" description="Disordered" evidence="6">
    <location>
        <begin position="731"/>
        <end position="782"/>
    </location>
</feature>
<feature type="compositionally biased region" description="Polar residues" evidence="6">
    <location>
        <begin position="469"/>
        <end position="490"/>
    </location>
</feature>
<dbReference type="Pfam" id="PF07522">
    <property type="entry name" value="DRMBL"/>
    <property type="match status" value="1"/>
</dbReference>
<evidence type="ECO:0000256" key="1">
    <source>
        <dbReference type="ARBA" id="ARBA00004123"/>
    </source>
</evidence>
<dbReference type="InterPro" id="IPR036866">
    <property type="entry name" value="RibonucZ/Hydroxyglut_hydro"/>
</dbReference>
<evidence type="ECO:0000256" key="3">
    <source>
        <dbReference type="ARBA" id="ARBA00022763"/>
    </source>
</evidence>
<feature type="compositionally biased region" description="Basic and acidic residues" evidence="6">
    <location>
        <begin position="277"/>
        <end position="287"/>
    </location>
</feature>
<dbReference type="SUPFAM" id="SSF56281">
    <property type="entry name" value="Metallo-hydrolase/oxidoreductase"/>
    <property type="match status" value="1"/>
</dbReference>
<dbReference type="InterPro" id="IPR001279">
    <property type="entry name" value="Metallo-B-lactamas"/>
</dbReference>
<dbReference type="Gene3D" id="3.60.15.10">
    <property type="entry name" value="Ribonuclease Z/Hydroxyacylglutathione hydrolase-like"/>
    <property type="match status" value="1"/>
</dbReference>
<accession>A0A8C9STS9</accession>
<feature type="region of interest" description="Disordered" evidence="6">
    <location>
        <begin position="1"/>
        <end position="318"/>
    </location>
</feature>
<evidence type="ECO:0000256" key="2">
    <source>
        <dbReference type="ARBA" id="ARBA00010304"/>
    </source>
</evidence>
<feature type="compositionally biased region" description="Polar residues" evidence="6">
    <location>
        <begin position="288"/>
        <end position="297"/>
    </location>
</feature>
<dbReference type="Ensembl" id="ENSSFOT00015038527.1">
    <property type="protein sequence ID" value="ENSSFOP00015038867.1"/>
    <property type="gene ID" value="ENSSFOG00015021961.2"/>
</dbReference>
<feature type="compositionally biased region" description="Low complexity" evidence="6">
    <location>
        <begin position="405"/>
        <end position="423"/>
    </location>
</feature>
<keyword evidence="9" id="KW-1185">Reference proteome</keyword>
<keyword evidence="5" id="KW-0539">Nucleus</keyword>